<dbReference type="InterPro" id="IPR000305">
    <property type="entry name" value="GIY-YIG_endonuc"/>
</dbReference>
<organism evidence="3 4">
    <name type="scientific">Candidatus Sungiibacteriota bacterium</name>
    <dbReference type="NCBI Taxonomy" id="2750080"/>
    <lineage>
        <taxon>Bacteria</taxon>
        <taxon>Candidatus Sungiibacteriota</taxon>
    </lineage>
</organism>
<feature type="domain" description="GIY-YIG" evidence="2">
    <location>
        <begin position="1"/>
        <end position="75"/>
    </location>
</feature>
<sequence>MHTVYVLRSLKDGNVYVGRTENLRERLEAHSKGKVDSTRERRPLKLIYFETSNNIKDAAHREIYLKTAWGKRYLKHRLKTIMHNFLSNGVLCVVMKFSSRTSARQLQQHRHV</sequence>
<evidence type="ECO:0000313" key="3">
    <source>
        <dbReference type="EMBL" id="MBI2096952.1"/>
    </source>
</evidence>
<reference evidence="3" key="1">
    <citation type="submission" date="2020-07" db="EMBL/GenBank/DDBJ databases">
        <title>Huge and variable diversity of episymbiotic CPR bacteria and DPANN archaea in groundwater ecosystems.</title>
        <authorList>
            <person name="He C.Y."/>
            <person name="Keren R."/>
            <person name="Whittaker M."/>
            <person name="Farag I.F."/>
            <person name="Doudna J."/>
            <person name="Cate J.H.D."/>
            <person name="Banfield J.F."/>
        </authorList>
    </citation>
    <scope>NUCLEOTIDE SEQUENCE</scope>
    <source>
        <strain evidence="3">NC_groundwater_193_Ag_S-0.1um_51_7</strain>
    </source>
</reference>
<dbReference type="PROSITE" id="PS50164">
    <property type="entry name" value="GIY_YIG"/>
    <property type="match status" value="1"/>
</dbReference>
<dbReference type="InterPro" id="IPR035901">
    <property type="entry name" value="GIY-YIG_endonuc_sf"/>
</dbReference>
<proteinExistence type="inferred from homology"/>
<evidence type="ECO:0000313" key="4">
    <source>
        <dbReference type="Proteomes" id="UP000724148"/>
    </source>
</evidence>
<dbReference type="SUPFAM" id="SSF82771">
    <property type="entry name" value="GIY-YIG endonuclease"/>
    <property type="match status" value="1"/>
</dbReference>
<dbReference type="PANTHER" id="PTHR34477:SF1">
    <property type="entry name" value="UPF0213 PROTEIN YHBQ"/>
    <property type="match status" value="1"/>
</dbReference>
<dbReference type="Pfam" id="PF01541">
    <property type="entry name" value="GIY-YIG"/>
    <property type="match status" value="1"/>
</dbReference>
<dbReference type="Proteomes" id="UP000724148">
    <property type="component" value="Unassembled WGS sequence"/>
</dbReference>
<dbReference type="PANTHER" id="PTHR34477">
    <property type="entry name" value="UPF0213 PROTEIN YHBQ"/>
    <property type="match status" value="1"/>
</dbReference>
<gene>
    <name evidence="3" type="ORF">HYT40_02245</name>
</gene>
<evidence type="ECO:0000259" key="2">
    <source>
        <dbReference type="PROSITE" id="PS50164"/>
    </source>
</evidence>
<accession>A0A931SBL9</accession>
<dbReference type="EMBL" id="JACOZA010000062">
    <property type="protein sequence ID" value="MBI2096952.1"/>
    <property type="molecule type" value="Genomic_DNA"/>
</dbReference>
<evidence type="ECO:0000256" key="1">
    <source>
        <dbReference type="ARBA" id="ARBA00007435"/>
    </source>
</evidence>
<dbReference type="AlphaFoldDB" id="A0A931SBL9"/>
<comment type="caution">
    <text evidence="3">The sequence shown here is derived from an EMBL/GenBank/DDBJ whole genome shotgun (WGS) entry which is preliminary data.</text>
</comment>
<protein>
    <submittedName>
        <fullName evidence="3">GIY-YIG nuclease family protein</fullName>
    </submittedName>
</protein>
<comment type="similarity">
    <text evidence="1">Belongs to the UPF0213 family.</text>
</comment>
<dbReference type="InterPro" id="IPR050190">
    <property type="entry name" value="UPF0213_domain"/>
</dbReference>
<dbReference type="Gene3D" id="3.40.1440.10">
    <property type="entry name" value="GIY-YIG endonuclease"/>
    <property type="match status" value="1"/>
</dbReference>
<name>A0A931SBL9_9BACT</name>